<dbReference type="PANTHER" id="PTHR32305">
    <property type="match status" value="1"/>
</dbReference>
<name>A0A1D3TZN4_9FIRM</name>
<proteinExistence type="predicted"/>
<dbReference type="AlphaFoldDB" id="A0A1D3TZN4"/>
<dbReference type="Pfam" id="PF05593">
    <property type="entry name" value="RHS_repeat"/>
    <property type="match status" value="2"/>
</dbReference>
<sequence>MDACGNVTFFTYDLAGNKLSQTDGKRNTTGYQYNVAGLIIKEIKPGTAPESARTTSCTYYADGKLRTKTDRNGATATYTYDIHGRRISEIITPAGSTTPAEQSRITYTYDKAGNLLTMEDSTGVTIRTYDELGRVLTKTVPNIGTILFDYDIKDSIMGKVIEKSLDPKGNVTVKTFDSSGRLEKVVSGNDVTIYSYYLDGSKKSITYYKLLREPSSKGYSQEYSYNKDGTISYLTNRKPDGTQMDVTYYDYEKGNMKTRRGTQKRSIQLHGVHL</sequence>
<evidence type="ECO:0000313" key="1">
    <source>
        <dbReference type="EMBL" id="SCQ00029.1"/>
    </source>
</evidence>
<dbReference type="Proteomes" id="UP000199315">
    <property type="component" value="Unassembled WGS sequence"/>
</dbReference>
<dbReference type="Gene3D" id="3.90.930.1">
    <property type="match status" value="1"/>
</dbReference>
<dbReference type="InterPro" id="IPR031325">
    <property type="entry name" value="RHS_repeat"/>
</dbReference>
<dbReference type="InterPro" id="IPR006530">
    <property type="entry name" value="YD"/>
</dbReference>
<gene>
    <name evidence="1" type="ORF">SAMN05421730_10982</name>
</gene>
<protein>
    <submittedName>
        <fullName evidence="1">YD repeat-containing protein</fullName>
    </submittedName>
</protein>
<dbReference type="InterPro" id="IPR050708">
    <property type="entry name" value="T6SS_VgrG/RHS"/>
</dbReference>
<accession>A0A1D3TZN4</accession>
<dbReference type="EMBL" id="FMKA01000098">
    <property type="protein sequence ID" value="SCQ00029.1"/>
    <property type="molecule type" value="Genomic_DNA"/>
</dbReference>
<dbReference type="Gene3D" id="2.180.10.10">
    <property type="entry name" value="RHS repeat-associated core"/>
    <property type="match status" value="1"/>
</dbReference>
<reference evidence="1 2" key="1">
    <citation type="submission" date="2016-09" db="EMBL/GenBank/DDBJ databases">
        <authorList>
            <person name="Capua I."/>
            <person name="De Benedictis P."/>
            <person name="Joannis T."/>
            <person name="Lombin L.H."/>
            <person name="Cattoli G."/>
        </authorList>
    </citation>
    <scope>NUCLEOTIDE SEQUENCE [LARGE SCALE GENOMIC DNA]</scope>
    <source>
        <strain evidence="1 2">GluBS11</strain>
    </source>
</reference>
<dbReference type="NCBIfam" id="TIGR01643">
    <property type="entry name" value="YD_repeat_2x"/>
    <property type="match status" value="2"/>
</dbReference>
<dbReference type="STRING" id="1619234.SAMN05421730_10982"/>
<organism evidence="1 2">
    <name type="scientific">Anaerobium acetethylicum</name>
    <dbReference type="NCBI Taxonomy" id="1619234"/>
    <lineage>
        <taxon>Bacteria</taxon>
        <taxon>Bacillati</taxon>
        <taxon>Bacillota</taxon>
        <taxon>Clostridia</taxon>
        <taxon>Lachnospirales</taxon>
        <taxon>Lachnospiraceae</taxon>
        <taxon>Anaerobium</taxon>
    </lineage>
</organism>
<evidence type="ECO:0000313" key="2">
    <source>
        <dbReference type="Proteomes" id="UP000199315"/>
    </source>
</evidence>
<keyword evidence="2" id="KW-1185">Reference proteome</keyword>
<dbReference type="PANTHER" id="PTHR32305:SF15">
    <property type="entry name" value="PROTEIN RHSA-RELATED"/>
    <property type="match status" value="1"/>
</dbReference>